<dbReference type="PANTHER" id="PTHR14401:SF6">
    <property type="entry name" value="CENTROMERE PROTEIN K"/>
    <property type="match status" value="1"/>
</dbReference>
<evidence type="ECO:0000313" key="9">
    <source>
        <dbReference type="EMBL" id="PFX29961.1"/>
    </source>
</evidence>
<proteinExistence type="inferred from homology"/>
<keyword evidence="7" id="KW-0137">Centromere</keyword>
<organism evidence="9 10">
    <name type="scientific">Stylophora pistillata</name>
    <name type="common">Smooth cauliflower coral</name>
    <dbReference type="NCBI Taxonomy" id="50429"/>
    <lineage>
        <taxon>Eukaryota</taxon>
        <taxon>Metazoa</taxon>
        <taxon>Cnidaria</taxon>
        <taxon>Anthozoa</taxon>
        <taxon>Hexacorallia</taxon>
        <taxon>Scleractinia</taxon>
        <taxon>Astrocoeniina</taxon>
        <taxon>Pocilloporidae</taxon>
        <taxon>Stylophora</taxon>
    </lineage>
</organism>
<dbReference type="OrthoDB" id="9445768at2759"/>
<name>A0A2B4SJ95_STYPI</name>
<evidence type="ECO:0000313" key="10">
    <source>
        <dbReference type="Proteomes" id="UP000225706"/>
    </source>
</evidence>
<dbReference type="Proteomes" id="UP000225706">
    <property type="component" value="Unassembled WGS sequence"/>
</dbReference>
<evidence type="ECO:0000256" key="7">
    <source>
        <dbReference type="ARBA" id="ARBA00023328"/>
    </source>
</evidence>
<comment type="similarity">
    <text evidence="3">Belongs to the CENP-K/MCM22 family.</text>
</comment>
<evidence type="ECO:0000256" key="6">
    <source>
        <dbReference type="ARBA" id="ARBA00023242"/>
    </source>
</evidence>
<dbReference type="InterPro" id="IPR020993">
    <property type="entry name" value="Centromere_CenpK"/>
</dbReference>
<dbReference type="PANTHER" id="PTHR14401">
    <property type="entry name" value="CENTROMERE PROTEIN K"/>
    <property type="match status" value="1"/>
</dbReference>
<dbReference type="GO" id="GO:0005634">
    <property type="term" value="C:nucleus"/>
    <property type="evidence" value="ECO:0007669"/>
    <property type="project" value="UniProtKB-SubCell"/>
</dbReference>
<evidence type="ECO:0000256" key="4">
    <source>
        <dbReference type="ARBA" id="ARBA00022454"/>
    </source>
</evidence>
<comment type="caution">
    <text evidence="9">The sequence shown here is derived from an EMBL/GenBank/DDBJ whole genome shotgun (WGS) entry which is preliminary data.</text>
</comment>
<feature type="coiled-coil region" evidence="8">
    <location>
        <begin position="132"/>
        <end position="211"/>
    </location>
</feature>
<dbReference type="STRING" id="50429.A0A2B4SJ95"/>
<evidence type="ECO:0000256" key="8">
    <source>
        <dbReference type="SAM" id="Coils"/>
    </source>
</evidence>
<dbReference type="AlphaFoldDB" id="A0A2B4SJ95"/>
<accession>A0A2B4SJ95</accession>
<protein>
    <submittedName>
        <fullName evidence="9">Centromere protein K</fullName>
    </submittedName>
</protein>
<evidence type="ECO:0000256" key="2">
    <source>
        <dbReference type="ARBA" id="ARBA00004584"/>
    </source>
</evidence>
<comment type="subcellular location">
    <subcellularLocation>
        <location evidence="2">Chromosome</location>
        <location evidence="2">Centromere</location>
    </subcellularLocation>
    <subcellularLocation>
        <location evidence="1">Nucleus</location>
    </subcellularLocation>
</comment>
<dbReference type="GO" id="GO:0000775">
    <property type="term" value="C:chromosome, centromeric region"/>
    <property type="evidence" value="ECO:0007669"/>
    <property type="project" value="UniProtKB-SubCell"/>
</dbReference>
<keyword evidence="6" id="KW-0539">Nucleus</keyword>
<keyword evidence="10" id="KW-1185">Reference proteome</keyword>
<evidence type="ECO:0000256" key="5">
    <source>
        <dbReference type="ARBA" id="ARBA00023054"/>
    </source>
</evidence>
<evidence type="ECO:0000256" key="1">
    <source>
        <dbReference type="ARBA" id="ARBA00004123"/>
    </source>
</evidence>
<evidence type="ECO:0000256" key="3">
    <source>
        <dbReference type="ARBA" id="ARBA00005795"/>
    </source>
</evidence>
<dbReference type="GO" id="GO:0000070">
    <property type="term" value="P:mitotic sister chromatid segregation"/>
    <property type="evidence" value="ECO:0007669"/>
    <property type="project" value="TreeGrafter"/>
</dbReference>
<gene>
    <name evidence="9" type="primary">Cenpk</name>
    <name evidence="9" type="ORF">AWC38_SpisGene5280</name>
</gene>
<dbReference type="Pfam" id="PF11802">
    <property type="entry name" value="CENP-K"/>
    <property type="match status" value="1"/>
</dbReference>
<reference evidence="10" key="1">
    <citation type="journal article" date="2017" name="bioRxiv">
        <title>Comparative analysis of the genomes of Stylophora pistillata and Acropora digitifera provides evidence for extensive differences between species of corals.</title>
        <authorList>
            <person name="Voolstra C.R."/>
            <person name="Li Y."/>
            <person name="Liew Y.J."/>
            <person name="Baumgarten S."/>
            <person name="Zoccola D."/>
            <person name="Flot J.-F."/>
            <person name="Tambutte S."/>
            <person name="Allemand D."/>
            <person name="Aranda M."/>
        </authorList>
    </citation>
    <scope>NUCLEOTIDE SEQUENCE [LARGE SCALE GENOMIC DNA]</scope>
</reference>
<dbReference type="EMBL" id="LSMT01000058">
    <property type="protein sequence ID" value="PFX29961.1"/>
    <property type="molecule type" value="Genomic_DNA"/>
</dbReference>
<sequence length="330" mass="38130">MSLSTSDNLSVKDVRRSLSFEESIAVSGDGNNHKVTDQDDHMSAEQIPTEIQLKNDCENIWKELNNTHARLDARSKNLNTPYPGEEEFDASKVLERVLKIKEMNLQTELIAVENQGLQVTSTDPNYTDAHLKNELLTSIKQLEETLQLIKGQHKQVEDHLKREKELLQQHQEVKKSLQIKTDRLEKEKENIQGATSQVKELERKKKAADAYFVEIMKKLVRTIDFLFVIMGVATWFCVTNGSFLAENYPLPTPDNLKGSKTRVRLDPNVRYISLQKLTEDLMNISYIRPHDPYIRIKESHWPPYIELLLRCGIAQRHPQDCNLIRLVAFN</sequence>
<keyword evidence="4" id="KW-0158">Chromosome</keyword>
<keyword evidence="5 8" id="KW-0175">Coiled coil</keyword>
<dbReference type="GO" id="GO:0051382">
    <property type="term" value="P:kinetochore assembly"/>
    <property type="evidence" value="ECO:0007669"/>
    <property type="project" value="InterPro"/>
</dbReference>